<comment type="similarity">
    <text evidence="1">Belongs to the UPF0337 (CsbD) family.</text>
</comment>
<proteinExistence type="inferred from homology"/>
<dbReference type="SUPFAM" id="SSF69047">
    <property type="entry name" value="Hypothetical protein YjbJ"/>
    <property type="match status" value="1"/>
</dbReference>
<sequence>MQVSAVGAATGEDVFHGRPESGRFCSLQPAATQPQTGYRTMDKDRIKGTVKKAKGAIKESIGKASDDSSLEAEGKIEKAEGALQTAFGKAKDALRKS</sequence>
<name>A0ABQ1QIU7_9RHOB</name>
<protein>
    <recommendedName>
        <fullName evidence="3">CsbD-like domain-containing protein</fullName>
    </recommendedName>
</protein>
<evidence type="ECO:0000313" key="5">
    <source>
        <dbReference type="Proteomes" id="UP000617355"/>
    </source>
</evidence>
<evidence type="ECO:0000313" key="4">
    <source>
        <dbReference type="EMBL" id="GGD28693.1"/>
    </source>
</evidence>
<dbReference type="Pfam" id="PF05532">
    <property type="entry name" value="CsbD"/>
    <property type="match status" value="1"/>
</dbReference>
<feature type="domain" description="CsbD-like" evidence="3">
    <location>
        <begin position="44"/>
        <end position="95"/>
    </location>
</feature>
<keyword evidence="5" id="KW-1185">Reference proteome</keyword>
<organism evidence="4 5">
    <name type="scientific">Sinisalibacter lacisalsi</name>
    <dbReference type="NCBI Taxonomy" id="1526570"/>
    <lineage>
        <taxon>Bacteria</taxon>
        <taxon>Pseudomonadati</taxon>
        <taxon>Pseudomonadota</taxon>
        <taxon>Alphaproteobacteria</taxon>
        <taxon>Rhodobacterales</taxon>
        <taxon>Roseobacteraceae</taxon>
        <taxon>Sinisalibacter</taxon>
    </lineage>
</organism>
<dbReference type="EMBL" id="BMGI01000001">
    <property type="protein sequence ID" value="GGD28693.1"/>
    <property type="molecule type" value="Genomic_DNA"/>
</dbReference>
<accession>A0ABQ1QIU7</accession>
<dbReference type="InterPro" id="IPR008462">
    <property type="entry name" value="CsbD"/>
</dbReference>
<dbReference type="Proteomes" id="UP000617355">
    <property type="component" value="Unassembled WGS sequence"/>
</dbReference>
<dbReference type="Gene3D" id="1.10.1470.10">
    <property type="entry name" value="YjbJ"/>
    <property type="match status" value="1"/>
</dbReference>
<evidence type="ECO:0000256" key="1">
    <source>
        <dbReference type="ARBA" id="ARBA00009129"/>
    </source>
</evidence>
<evidence type="ECO:0000259" key="3">
    <source>
        <dbReference type="Pfam" id="PF05532"/>
    </source>
</evidence>
<evidence type="ECO:0000256" key="2">
    <source>
        <dbReference type="SAM" id="MobiDB-lite"/>
    </source>
</evidence>
<comment type="caution">
    <text evidence="4">The sequence shown here is derived from an EMBL/GenBank/DDBJ whole genome shotgun (WGS) entry which is preliminary data.</text>
</comment>
<feature type="region of interest" description="Disordered" evidence="2">
    <location>
        <begin position="1"/>
        <end position="26"/>
    </location>
</feature>
<gene>
    <name evidence="4" type="ORF">GCM10011358_11050</name>
</gene>
<dbReference type="InterPro" id="IPR036629">
    <property type="entry name" value="YjbJ_sf"/>
</dbReference>
<reference evidence="5" key="1">
    <citation type="journal article" date="2019" name="Int. J. Syst. Evol. Microbiol.">
        <title>The Global Catalogue of Microorganisms (GCM) 10K type strain sequencing project: providing services to taxonomists for standard genome sequencing and annotation.</title>
        <authorList>
            <consortium name="The Broad Institute Genomics Platform"/>
            <consortium name="The Broad Institute Genome Sequencing Center for Infectious Disease"/>
            <person name="Wu L."/>
            <person name="Ma J."/>
        </authorList>
    </citation>
    <scope>NUCLEOTIDE SEQUENCE [LARGE SCALE GENOMIC DNA]</scope>
    <source>
        <strain evidence="5">CGMCC 1.12922</strain>
    </source>
</reference>